<proteinExistence type="predicted"/>
<gene>
    <name evidence="2" type="ORF">MKQ68_12725</name>
</gene>
<dbReference type="RefSeq" id="WP_244846041.1">
    <property type="nucleotide sequence ID" value="NZ_CP107006.1"/>
</dbReference>
<sequence length="85" mass="9328">MTDPNMTEVPDDIEYEETVSPPWQKTVTHHKNVSGAGFSASVSDGVPGSSFKIEILDKDDNVLKTGDFTVDAYGDGSLLLNYYRN</sequence>
<accession>A0ABY6IUR8</accession>
<dbReference type="Proteomes" id="UP001162741">
    <property type="component" value="Chromosome"/>
</dbReference>
<reference evidence="2" key="1">
    <citation type="submission" date="2022-10" db="EMBL/GenBank/DDBJ databases">
        <title>Chitinophaga sp. nov., isolated from soil.</title>
        <authorList>
            <person name="Jeon C.O."/>
        </authorList>
    </citation>
    <scope>NUCLEOTIDE SEQUENCE</scope>
    <source>
        <strain evidence="2">R8</strain>
    </source>
</reference>
<evidence type="ECO:0000256" key="1">
    <source>
        <dbReference type="SAM" id="MobiDB-lite"/>
    </source>
</evidence>
<organism evidence="2 3">
    <name type="scientific">Chitinophaga horti</name>
    <dbReference type="NCBI Taxonomy" id="2920382"/>
    <lineage>
        <taxon>Bacteria</taxon>
        <taxon>Pseudomonadati</taxon>
        <taxon>Bacteroidota</taxon>
        <taxon>Chitinophagia</taxon>
        <taxon>Chitinophagales</taxon>
        <taxon>Chitinophagaceae</taxon>
        <taxon>Chitinophaga</taxon>
    </lineage>
</organism>
<keyword evidence="3" id="KW-1185">Reference proteome</keyword>
<evidence type="ECO:0000313" key="2">
    <source>
        <dbReference type="EMBL" id="UYQ90958.1"/>
    </source>
</evidence>
<dbReference type="EMBL" id="CP107006">
    <property type="protein sequence ID" value="UYQ90958.1"/>
    <property type="molecule type" value="Genomic_DNA"/>
</dbReference>
<evidence type="ECO:0000313" key="3">
    <source>
        <dbReference type="Proteomes" id="UP001162741"/>
    </source>
</evidence>
<name>A0ABY6IUR8_9BACT</name>
<protein>
    <submittedName>
        <fullName evidence="2">Uncharacterized protein</fullName>
    </submittedName>
</protein>
<feature type="region of interest" description="Disordered" evidence="1">
    <location>
        <begin position="1"/>
        <end position="20"/>
    </location>
</feature>